<organism evidence="5 6">
    <name type="scientific">Pinctada imbricata</name>
    <name type="common">Atlantic pearl-oyster</name>
    <name type="synonym">Pinctada martensii</name>
    <dbReference type="NCBI Taxonomy" id="66713"/>
    <lineage>
        <taxon>Eukaryota</taxon>
        <taxon>Metazoa</taxon>
        <taxon>Spiralia</taxon>
        <taxon>Lophotrochozoa</taxon>
        <taxon>Mollusca</taxon>
        <taxon>Bivalvia</taxon>
        <taxon>Autobranchia</taxon>
        <taxon>Pteriomorphia</taxon>
        <taxon>Pterioida</taxon>
        <taxon>Pterioidea</taxon>
        <taxon>Pteriidae</taxon>
        <taxon>Pinctada</taxon>
    </lineage>
</organism>
<accession>A0AA89CCT4</accession>
<gene>
    <name evidence="5" type="ORF">FSP39_017355</name>
</gene>
<dbReference type="InterPro" id="IPR000859">
    <property type="entry name" value="CUB_dom"/>
</dbReference>
<comment type="caution">
    <text evidence="5">The sequence shown here is derived from an EMBL/GenBank/DDBJ whole genome shotgun (WGS) entry which is preliminary data.</text>
</comment>
<evidence type="ECO:0000256" key="1">
    <source>
        <dbReference type="ARBA" id="ARBA00022737"/>
    </source>
</evidence>
<proteinExistence type="predicted"/>
<feature type="domain" description="CUB" evidence="4">
    <location>
        <begin position="301"/>
        <end position="409"/>
    </location>
</feature>
<dbReference type="EMBL" id="VSWD01000003">
    <property type="protein sequence ID" value="KAK3106298.1"/>
    <property type="molecule type" value="Genomic_DNA"/>
</dbReference>
<dbReference type="AlphaFoldDB" id="A0AA89CCT4"/>
<evidence type="ECO:0000256" key="3">
    <source>
        <dbReference type="SAM" id="Phobius"/>
    </source>
</evidence>
<keyword evidence="2" id="KW-1015">Disulfide bond</keyword>
<dbReference type="Proteomes" id="UP001186944">
    <property type="component" value="Unassembled WGS sequence"/>
</dbReference>
<keyword evidence="3" id="KW-1133">Transmembrane helix</keyword>
<keyword evidence="1" id="KW-0677">Repeat</keyword>
<evidence type="ECO:0000256" key="2">
    <source>
        <dbReference type="ARBA" id="ARBA00023157"/>
    </source>
</evidence>
<keyword evidence="6" id="KW-1185">Reference proteome</keyword>
<evidence type="ECO:0000259" key="4">
    <source>
        <dbReference type="SMART" id="SM00042"/>
    </source>
</evidence>
<reference evidence="5" key="1">
    <citation type="submission" date="2019-08" db="EMBL/GenBank/DDBJ databases">
        <title>The improved chromosome-level genome for the pearl oyster Pinctada fucata martensii using PacBio sequencing and Hi-C.</title>
        <authorList>
            <person name="Zheng Z."/>
        </authorList>
    </citation>
    <scope>NUCLEOTIDE SEQUENCE</scope>
    <source>
        <strain evidence="5">ZZ-2019</strain>
        <tissue evidence="5">Adductor muscle</tissue>
    </source>
</reference>
<dbReference type="SUPFAM" id="SSF49854">
    <property type="entry name" value="Spermadhesin, CUB domain"/>
    <property type="match status" value="3"/>
</dbReference>
<evidence type="ECO:0000313" key="5">
    <source>
        <dbReference type="EMBL" id="KAK3106298.1"/>
    </source>
</evidence>
<dbReference type="Gene3D" id="2.60.120.290">
    <property type="entry name" value="Spermadhesin, CUB domain"/>
    <property type="match status" value="3"/>
</dbReference>
<feature type="transmembrane region" description="Helical" evidence="3">
    <location>
        <begin position="613"/>
        <end position="636"/>
    </location>
</feature>
<dbReference type="Pfam" id="PF00431">
    <property type="entry name" value="CUB"/>
    <property type="match status" value="2"/>
</dbReference>
<feature type="domain" description="CUB" evidence="4">
    <location>
        <begin position="190"/>
        <end position="296"/>
    </location>
</feature>
<protein>
    <recommendedName>
        <fullName evidence="4">CUB domain-containing protein</fullName>
    </recommendedName>
</protein>
<keyword evidence="3" id="KW-0812">Transmembrane</keyword>
<evidence type="ECO:0000313" key="6">
    <source>
        <dbReference type="Proteomes" id="UP001186944"/>
    </source>
</evidence>
<dbReference type="PANTHER" id="PTHR24251">
    <property type="entry name" value="OVOCHYMASE-RELATED"/>
    <property type="match status" value="1"/>
</dbReference>
<name>A0AA89CCT4_PINIB</name>
<dbReference type="InterPro" id="IPR035914">
    <property type="entry name" value="Sperma_CUB_dom_sf"/>
</dbReference>
<dbReference type="SMART" id="SM00042">
    <property type="entry name" value="CUB"/>
    <property type="match status" value="2"/>
</dbReference>
<sequence>MSCVPMRPTNTYVRRSARTCDVQCVSTAINNTVLLQYRCSYDTYLPYFERTIVGSGNDNMRVFILLIITTGLLAKDDSDIVEIFKNASGIIENPGEILGNKYYNFTIVPYMGSTIHLETKEFNLKDPDKYDECEDFVRIQKIPRSNSEDKRFCGKQTFGKYLTADRITLLFKKKSNASTNAEFKIKYQACGSEMTEPNGTITTYQFRPSNDSKHLRCHFTIDPGTSHPIQLNIKNVTFNGNKNCTSHIQISNGENSNNTLCKSIVAESFLFDTGPINITYNGVGRVNGMKAAYTITSKENFSQLLQGRNGSFSPKLYDGKYVNNAEYIFNITSGTGGGKLIICFTEADLDSKCHDYVIISSNVMDVPTILCKENITSVHIQQRSTSAMVVFKTDFRGSGRGFTGFWSTCGGLLTETEGNIFPPSSCNPVLANLECQYEIDATGIEDVFITYQIWHGVNQNILSQQPNQSMWREGQSEKKEGKWIIKTNTSTIVQYLVSPRIYNTRTGTITLKSPMVDAIHPGKNCTFIINADDMDVIYFNITITTRHSNYSDDFVSIGFYPTQRTKHEVMAICYPSTVKTEWMSFGPVNITYVSVNDAHTPFKVHFQVEKGELLLPVIASAIGIVIIAFAVTIAIIKYRKKKKNATNELVWLTDKSTSTLERSFVPFLPELDKLSLNNDDQRGEIIVGLGGYAEVIFPEKKDKVNQEKPVLNSQTRKVSTFSLKRTSSLQVDTPTVPNDKNDEMRVKNEYSTPWDAKNEKDKIIKVMSLQYQGDTYNGDTENVQSSEFQYCHTSGTTFGIPCTEGMDNVNS</sequence>
<keyword evidence="3" id="KW-0472">Membrane</keyword>